<name>A0A8S9Y0F9_APOLU</name>
<evidence type="ECO:0000313" key="1">
    <source>
        <dbReference type="EMBL" id="KAF6214667.1"/>
    </source>
</evidence>
<reference evidence="1" key="1">
    <citation type="journal article" date="2021" name="Mol. Ecol. Resour.">
        <title>Apolygus lucorum genome provides insights into omnivorousness and mesophyll feeding.</title>
        <authorList>
            <person name="Liu Y."/>
            <person name="Liu H."/>
            <person name="Wang H."/>
            <person name="Huang T."/>
            <person name="Liu B."/>
            <person name="Yang B."/>
            <person name="Yin L."/>
            <person name="Li B."/>
            <person name="Zhang Y."/>
            <person name="Zhang S."/>
            <person name="Jiang F."/>
            <person name="Zhang X."/>
            <person name="Ren Y."/>
            <person name="Wang B."/>
            <person name="Wang S."/>
            <person name="Lu Y."/>
            <person name="Wu K."/>
            <person name="Fan W."/>
            <person name="Wang G."/>
        </authorList>
    </citation>
    <scope>NUCLEOTIDE SEQUENCE</scope>
    <source>
        <strain evidence="1">12Hb</strain>
    </source>
</reference>
<evidence type="ECO:0000313" key="2">
    <source>
        <dbReference type="Proteomes" id="UP000466442"/>
    </source>
</evidence>
<proteinExistence type="predicted"/>
<protein>
    <submittedName>
        <fullName evidence="1">Uncharacterized protein</fullName>
    </submittedName>
</protein>
<comment type="caution">
    <text evidence="1">The sequence shown here is derived from an EMBL/GenBank/DDBJ whole genome shotgun (WGS) entry which is preliminary data.</text>
</comment>
<keyword evidence="2" id="KW-1185">Reference proteome</keyword>
<dbReference type="AlphaFoldDB" id="A0A8S9Y0F9"/>
<dbReference type="EMBL" id="WIXP02000002">
    <property type="protein sequence ID" value="KAF6214667.1"/>
    <property type="molecule type" value="Genomic_DNA"/>
</dbReference>
<gene>
    <name evidence="1" type="ORF">GE061_009410</name>
</gene>
<dbReference type="Proteomes" id="UP000466442">
    <property type="component" value="Unassembled WGS sequence"/>
</dbReference>
<sequence>MRRTAVRRGGTPSVAGLAYPRLKSPLARLALTVSLRPASEDRAQPLAASFSNDATLPTRLFAFFSSIPLQLTNPRRRIPRIAGSFYRSGFYSVFTSASVRSEPASAISEVSHSYNSRM</sequence>
<organism evidence="1 2">
    <name type="scientific">Apolygus lucorum</name>
    <name type="common">Small green plant bug</name>
    <name type="synonym">Lygocoris lucorum</name>
    <dbReference type="NCBI Taxonomy" id="248454"/>
    <lineage>
        <taxon>Eukaryota</taxon>
        <taxon>Metazoa</taxon>
        <taxon>Ecdysozoa</taxon>
        <taxon>Arthropoda</taxon>
        <taxon>Hexapoda</taxon>
        <taxon>Insecta</taxon>
        <taxon>Pterygota</taxon>
        <taxon>Neoptera</taxon>
        <taxon>Paraneoptera</taxon>
        <taxon>Hemiptera</taxon>
        <taxon>Heteroptera</taxon>
        <taxon>Panheteroptera</taxon>
        <taxon>Cimicomorpha</taxon>
        <taxon>Miridae</taxon>
        <taxon>Mirini</taxon>
        <taxon>Apolygus</taxon>
    </lineage>
</organism>
<accession>A0A8S9Y0F9</accession>